<dbReference type="EMBL" id="ASHL01000004">
    <property type="protein sequence ID" value="EPD13270.1"/>
    <property type="molecule type" value="Genomic_DNA"/>
</dbReference>
<feature type="chain" id="PRO_5044189013" description="DUF2782 domain-containing protein" evidence="2">
    <location>
        <begin position="22"/>
        <end position="113"/>
    </location>
</feature>
<gene>
    <name evidence="3" type="ORF">L196_06495</name>
</gene>
<sequence length="113" mass="12762">MRRCLPIILALLLMYLSNATAEDARPTVVPEPPELPSQIVSGENMSPDITITRKEKETITEYSVNGNVYMVKISPKNAPAYYMVDTDGDGNLETRRSDLEKGMNIPQWLLFSW</sequence>
<accession>A0AB33Z220</accession>
<evidence type="ECO:0008006" key="5">
    <source>
        <dbReference type="Google" id="ProtNLM"/>
    </source>
</evidence>
<name>A0AB33Z220_9GAMM</name>
<dbReference type="Gene3D" id="2.20.130.30">
    <property type="entry name" value="Protein of unknown function DUF2782"/>
    <property type="match status" value="1"/>
</dbReference>
<evidence type="ECO:0000256" key="2">
    <source>
        <dbReference type="SAM" id="SignalP"/>
    </source>
</evidence>
<keyword evidence="4" id="KW-1185">Reference proteome</keyword>
<evidence type="ECO:0000256" key="1">
    <source>
        <dbReference type="SAM" id="MobiDB-lite"/>
    </source>
</evidence>
<dbReference type="InterPro" id="IPR021357">
    <property type="entry name" value="DUF2782"/>
</dbReference>
<dbReference type="Pfam" id="PF11191">
    <property type="entry name" value="DUF2782"/>
    <property type="match status" value="1"/>
</dbReference>
<comment type="caution">
    <text evidence="3">The sequence shown here is derived from an EMBL/GenBank/DDBJ whole genome shotgun (WGS) entry which is preliminary data.</text>
</comment>
<organism evidence="3 4">
    <name type="scientific">Cycloclasticus pugetii</name>
    <dbReference type="NCBI Taxonomy" id="34068"/>
    <lineage>
        <taxon>Bacteria</taxon>
        <taxon>Pseudomonadati</taxon>
        <taxon>Pseudomonadota</taxon>
        <taxon>Gammaproteobacteria</taxon>
        <taxon>Thiotrichales</taxon>
        <taxon>Piscirickettsiaceae</taxon>
        <taxon>Cycloclasticus</taxon>
    </lineage>
</organism>
<proteinExistence type="predicted"/>
<dbReference type="Proteomes" id="UP000015462">
    <property type="component" value="Unassembled WGS sequence"/>
</dbReference>
<dbReference type="RefSeq" id="WP_015005009.1">
    <property type="nucleotide sequence ID" value="NZ_FQZJ01000003.1"/>
</dbReference>
<evidence type="ECO:0000313" key="4">
    <source>
        <dbReference type="Proteomes" id="UP000015462"/>
    </source>
</evidence>
<keyword evidence="2" id="KW-0732">Signal</keyword>
<feature type="signal peptide" evidence="2">
    <location>
        <begin position="1"/>
        <end position="21"/>
    </location>
</feature>
<dbReference type="AlphaFoldDB" id="A0AB33Z220"/>
<reference evidence="3 4" key="1">
    <citation type="journal article" date="2013" name="Genome Announc.">
        <title>Genome Sequence of the Pyrene- and Fluoranthene-Degrading Bacterium Cycloclasticus sp. Strain PY97M.</title>
        <authorList>
            <person name="Cui Z."/>
            <person name="Xu G."/>
            <person name="Li Q."/>
            <person name="Gao W."/>
            <person name="Zheng L."/>
        </authorList>
    </citation>
    <scope>NUCLEOTIDE SEQUENCE [LARGE SCALE GENOMIC DNA]</scope>
    <source>
        <strain evidence="3 4">PY97M</strain>
    </source>
</reference>
<feature type="region of interest" description="Disordered" evidence="1">
    <location>
        <begin position="25"/>
        <end position="47"/>
    </location>
</feature>
<evidence type="ECO:0000313" key="3">
    <source>
        <dbReference type="EMBL" id="EPD13270.1"/>
    </source>
</evidence>
<protein>
    <recommendedName>
        <fullName evidence="5">DUF2782 domain-containing protein</fullName>
    </recommendedName>
</protein>